<dbReference type="PROSITE" id="PS00318">
    <property type="entry name" value="HMG_COA_REDUCTASE_2"/>
    <property type="match status" value="1"/>
</dbReference>
<dbReference type="CDD" id="cd00643">
    <property type="entry name" value="HMG-CoA_reductase_classI"/>
    <property type="match status" value="1"/>
</dbReference>
<comment type="pathway">
    <text evidence="9">Metabolic intermediate biosynthesis; (R)-mevalonate biosynthesis; (R)-mevalonate from acetyl-CoA: step 3/3.</text>
</comment>
<dbReference type="InterPro" id="IPR023074">
    <property type="entry name" value="HMG_CoA_Rdtase_cat_sf"/>
</dbReference>
<dbReference type="Proteomes" id="UP000054350">
    <property type="component" value="Unassembled WGS sequence"/>
</dbReference>
<evidence type="ECO:0000256" key="4">
    <source>
        <dbReference type="ARBA" id="ARBA00022824"/>
    </source>
</evidence>
<keyword evidence="4 9" id="KW-0256">Endoplasmic reticulum</keyword>
<evidence type="ECO:0000256" key="2">
    <source>
        <dbReference type="ARBA" id="ARBA00007661"/>
    </source>
</evidence>
<feature type="transmembrane region" description="Helical" evidence="9">
    <location>
        <begin position="238"/>
        <end position="261"/>
    </location>
</feature>
<dbReference type="GO" id="GO:0005789">
    <property type="term" value="C:endoplasmic reticulum membrane"/>
    <property type="evidence" value="ECO:0007669"/>
    <property type="project" value="UniProtKB-SubCell"/>
</dbReference>
<feature type="transmembrane region" description="Helical" evidence="9">
    <location>
        <begin position="343"/>
        <end position="365"/>
    </location>
</feature>
<dbReference type="PROSITE" id="PS00066">
    <property type="entry name" value="HMG_COA_REDUCTASE_1"/>
    <property type="match status" value="1"/>
</dbReference>
<name>A0A0L0SKS3_ALLM3</name>
<comment type="subcellular location">
    <subcellularLocation>
        <location evidence="1 9">Endoplasmic reticulum membrane</location>
        <topology evidence="1 9">Multi-pass membrane protein</topology>
    </subcellularLocation>
</comment>
<dbReference type="OMA" id="ILCVKLE"/>
<dbReference type="EC" id="1.1.1.34" evidence="9"/>
<comment type="catalytic activity">
    <reaction evidence="9">
        <text>(R)-mevalonate + 2 NADP(+) + CoA = (3S)-3-hydroxy-3-methylglutaryl-CoA + 2 NADPH + 2 H(+)</text>
        <dbReference type="Rhea" id="RHEA:15989"/>
        <dbReference type="ChEBI" id="CHEBI:15378"/>
        <dbReference type="ChEBI" id="CHEBI:36464"/>
        <dbReference type="ChEBI" id="CHEBI:43074"/>
        <dbReference type="ChEBI" id="CHEBI:57287"/>
        <dbReference type="ChEBI" id="CHEBI:57783"/>
        <dbReference type="ChEBI" id="CHEBI:58349"/>
        <dbReference type="EC" id="1.1.1.34"/>
    </reaction>
</comment>
<evidence type="ECO:0000256" key="6">
    <source>
        <dbReference type="ARBA" id="ARBA00022989"/>
    </source>
</evidence>
<accession>A0A0L0SKS3</accession>
<keyword evidence="3 9" id="KW-0812">Transmembrane</keyword>
<dbReference type="Gene3D" id="3.90.770.10">
    <property type="entry name" value="3-hydroxy-3-methylglutaryl-coenzyme A Reductase, Chain A, domain 2"/>
    <property type="match status" value="1"/>
</dbReference>
<dbReference type="FunFam" id="3.30.70.420:FF:000001">
    <property type="entry name" value="3-hydroxy-3-methylglutaryl coenzyme A reductase"/>
    <property type="match status" value="1"/>
</dbReference>
<dbReference type="InterPro" id="IPR004554">
    <property type="entry name" value="HMG_CoA_Rdtase_eu_arc"/>
</dbReference>
<dbReference type="GO" id="GO:0008299">
    <property type="term" value="P:isoprenoid biosynthetic process"/>
    <property type="evidence" value="ECO:0007669"/>
    <property type="project" value="InterPro"/>
</dbReference>
<keyword evidence="7 9" id="KW-0560">Oxidoreductase</keyword>
<dbReference type="STRING" id="578462.A0A0L0SKS3"/>
<dbReference type="PROSITE" id="PS50156">
    <property type="entry name" value="SSD"/>
    <property type="match status" value="1"/>
</dbReference>
<dbReference type="InterPro" id="IPR023282">
    <property type="entry name" value="HMG_CoA_Rdtase_N"/>
</dbReference>
<proteinExistence type="inferred from homology"/>
<dbReference type="InterPro" id="IPR053958">
    <property type="entry name" value="HMGCR/SNAP/NPC1-like_SSD"/>
</dbReference>
<dbReference type="InterPro" id="IPR023076">
    <property type="entry name" value="HMG_CoA_Rdtase_CS"/>
</dbReference>
<keyword evidence="12" id="KW-1185">Reference proteome</keyword>
<evidence type="ECO:0000313" key="11">
    <source>
        <dbReference type="EMBL" id="KNE63166.1"/>
    </source>
</evidence>
<dbReference type="NCBIfam" id="TIGR00533">
    <property type="entry name" value="HMG_CoA_R_NADP"/>
    <property type="match status" value="1"/>
</dbReference>
<dbReference type="InterPro" id="IPR009029">
    <property type="entry name" value="HMG_CoA_Rdtase_sub-bd_dom_sf"/>
</dbReference>
<dbReference type="InterPro" id="IPR000731">
    <property type="entry name" value="SSD"/>
</dbReference>
<evidence type="ECO:0000256" key="8">
    <source>
        <dbReference type="ARBA" id="ARBA00023136"/>
    </source>
</evidence>
<keyword evidence="6 9" id="KW-1133">Transmembrane helix</keyword>
<dbReference type="Gene3D" id="1.10.3270.10">
    <property type="entry name" value="HMGR, N-terminal domain"/>
    <property type="match status" value="1"/>
</dbReference>
<dbReference type="PROSITE" id="PS50065">
    <property type="entry name" value="HMG_COA_REDUCTASE_4"/>
    <property type="match status" value="1"/>
</dbReference>
<evidence type="ECO:0000313" key="12">
    <source>
        <dbReference type="Proteomes" id="UP000054350"/>
    </source>
</evidence>
<dbReference type="SUPFAM" id="SSF55035">
    <property type="entry name" value="NAD-binding domain of HMG-CoA reductase"/>
    <property type="match status" value="1"/>
</dbReference>
<keyword evidence="5 9" id="KW-0521">NADP</keyword>
<dbReference type="InterPro" id="IPR002202">
    <property type="entry name" value="HMG_CoA_Rdtase"/>
</dbReference>
<dbReference type="EMBL" id="GG745341">
    <property type="protein sequence ID" value="KNE63166.1"/>
    <property type="molecule type" value="Genomic_DNA"/>
</dbReference>
<dbReference type="GO" id="GO:0005778">
    <property type="term" value="C:peroxisomal membrane"/>
    <property type="evidence" value="ECO:0007669"/>
    <property type="project" value="TreeGrafter"/>
</dbReference>
<feature type="transmembrane region" description="Helical" evidence="9">
    <location>
        <begin position="208"/>
        <end position="226"/>
    </location>
</feature>
<dbReference type="GO" id="GO:0006696">
    <property type="term" value="P:ergosterol biosynthetic process"/>
    <property type="evidence" value="ECO:0007669"/>
    <property type="project" value="TreeGrafter"/>
</dbReference>
<sequence length="983" mass="100747">MATSSVNAAFLNLAPHALSPTLTPATVPGSAKSGNAAVLVPVLVRPAAAPFSAAAAPALTALADLENVLTRDDADWSNLCLRTSGEACVAPVSPLAAWKHDLASLAADANPGTTLAPHAALLADVTTSPSGAVRSAGGAYLGVALDGSDATARARAFAWADQVAKMQARGDWVAERAAHPAAPTAWTLSSVVSTIAALVALAEPADVVVVVAAYVMMHATLGYLVYNMRKLGSKFSLAAAVMAHGALALVAAVAATPFLVITVGFERPYLLAKAIMLASSSTPAADGEDARDSGVVSRPVVAKVRAGVAAVGPSLVKDLVTEIAVLCLGAVSGVRGLAEFCSLAALILALDGVFMFSFFVAVVALRLESRRAKLVEAKSPAKLRNATATGTAASLSPLPATASASLVSSMKLALLVAVVAVHVWGLLGMSGLAPALAVNKAFAPTATPAAVLTQTSAELAAPRSMFELIPRTQSVDVAAPHVRAMVAAVRKAVGEEIAVTVLPPVTVLHVAPATAEVVVPATEQVVDGKSEWLVPALLVVSIAMQAVQMVRGKDKGAQVVEKAKEVAAAPAPVARAVVPAAVPAPAPKPVAKPAAPKIDVATTDLASLSDTDLAALVASGKVPFHALEVKLNKDFERAVRVRRLAADQIVPRAKSLAESALPMASYRYDQVLGACCENVVGYVPLPVGLAGPYQVDGELVYIPMATTEGCLVASASRGCKAITVSGGAETELVRDGMTRGPCLEFPDMKEAATCRRFCESTDGFAELKAAFDATSRFARLQRVQVAVAGRLVYVRFATVTGDAMGMNMISKGCEAALAHLRTRFPTMHVVALSGNYCTDKKPAAINWIEGRGKSVVASCRVNAETVRKVLKTTTAAIVGVNVKKNLIGSAMAGSVGGFNAHAANILTAVYLATGQDPAQNVESSQCITLMEPVGNPEDPDLLMSVTMPCIEVGTVGGGTGLAPQAAMLDLLGVRGPHPTSPRR</sequence>
<dbReference type="InterPro" id="IPR009023">
    <property type="entry name" value="HMG_CoA_Rdtase_NAD(P)-bd_sf"/>
</dbReference>
<evidence type="ECO:0000259" key="10">
    <source>
        <dbReference type="PROSITE" id="PS50156"/>
    </source>
</evidence>
<dbReference type="Pfam" id="PF12349">
    <property type="entry name" value="Sterol-sensing"/>
    <property type="match status" value="1"/>
</dbReference>
<dbReference type="PRINTS" id="PR00071">
    <property type="entry name" value="HMGCOARDTASE"/>
</dbReference>
<evidence type="ECO:0000256" key="1">
    <source>
        <dbReference type="ARBA" id="ARBA00004477"/>
    </source>
</evidence>
<dbReference type="AlphaFoldDB" id="A0A0L0SKS3"/>
<evidence type="ECO:0000256" key="5">
    <source>
        <dbReference type="ARBA" id="ARBA00022857"/>
    </source>
</evidence>
<keyword evidence="8 9" id="KW-0472">Membrane</keyword>
<dbReference type="PANTHER" id="PTHR10572:SF24">
    <property type="entry name" value="3-HYDROXY-3-METHYLGLUTARYL-COENZYME A REDUCTASE"/>
    <property type="match status" value="1"/>
</dbReference>
<gene>
    <name evidence="11" type="ORF">AMAG_08322</name>
</gene>
<reference evidence="12" key="2">
    <citation type="submission" date="2009-11" db="EMBL/GenBank/DDBJ databases">
        <title>The Genome Sequence of Allomyces macrogynus strain ATCC 38327.</title>
        <authorList>
            <consortium name="The Broad Institute Genome Sequencing Platform"/>
            <person name="Russ C."/>
            <person name="Cuomo C."/>
            <person name="Shea T."/>
            <person name="Young S.K."/>
            <person name="Zeng Q."/>
            <person name="Koehrsen M."/>
            <person name="Haas B."/>
            <person name="Borodovsky M."/>
            <person name="Guigo R."/>
            <person name="Alvarado L."/>
            <person name="Berlin A."/>
            <person name="Borenstein D."/>
            <person name="Chen Z."/>
            <person name="Engels R."/>
            <person name="Freedman E."/>
            <person name="Gellesch M."/>
            <person name="Goldberg J."/>
            <person name="Griggs A."/>
            <person name="Gujja S."/>
            <person name="Heiman D."/>
            <person name="Hepburn T."/>
            <person name="Howarth C."/>
            <person name="Jen D."/>
            <person name="Larson L."/>
            <person name="Lewis B."/>
            <person name="Mehta T."/>
            <person name="Park D."/>
            <person name="Pearson M."/>
            <person name="Roberts A."/>
            <person name="Saif S."/>
            <person name="Shenoy N."/>
            <person name="Sisk P."/>
            <person name="Stolte C."/>
            <person name="Sykes S."/>
            <person name="Walk T."/>
            <person name="White J."/>
            <person name="Yandava C."/>
            <person name="Burger G."/>
            <person name="Gray M.W."/>
            <person name="Holland P.W.H."/>
            <person name="King N."/>
            <person name="Lang F.B.F."/>
            <person name="Roger A.J."/>
            <person name="Ruiz-Trillo I."/>
            <person name="Lander E."/>
            <person name="Nusbaum C."/>
        </authorList>
    </citation>
    <scope>NUCLEOTIDE SEQUENCE [LARGE SCALE GENOMIC DNA]</scope>
    <source>
        <strain evidence="12">ATCC 38327</strain>
    </source>
</reference>
<comment type="similarity">
    <text evidence="2 9">Belongs to the HMG-CoA reductase family.</text>
</comment>
<organism evidence="11 12">
    <name type="scientific">Allomyces macrogynus (strain ATCC 38327)</name>
    <name type="common">Allomyces javanicus var. macrogynus</name>
    <dbReference type="NCBI Taxonomy" id="578462"/>
    <lineage>
        <taxon>Eukaryota</taxon>
        <taxon>Fungi</taxon>
        <taxon>Fungi incertae sedis</taxon>
        <taxon>Blastocladiomycota</taxon>
        <taxon>Blastocladiomycetes</taxon>
        <taxon>Blastocladiales</taxon>
        <taxon>Blastocladiaceae</taxon>
        <taxon>Allomyces</taxon>
    </lineage>
</organism>
<evidence type="ECO:0000256" key="9">
    <source>
        <dbReference type="RuleBase" id="RU361219"/>
    </source>
</evidence>
<evidence type="ECO:0000256" key="3">
    <source>
        <dbReference type="ARBA" id="ARBA00022692"/>
    </source>
</evidence>
<reference evidence="11 12" key="1">
    <citation type="submission" date="2009-11" db="EMBL/GenBank/DDBJ databases">
        <title>Annotation of Allomyces macrogynus ATCC 38327.</title>
        <authorList>
            <consortium name="The Broad Institute Genome Sequencing Platform"/>
            <person name="Russ C."/>
            <person name="Cuomo C."/>
            <person name="Burger G."/>
            <person name="Gray M.W."/>
            <person name="Holland P.W.H."/>
            <person name="King N."/>
            <person name="Lang F.B.F."/>
            <person name="Roger A.J."/>
            <person name="Ruiz-Trillo I."/>
            <person name="Young S.K."/>
            <person name="Zeng Q."/>
            <person name="Gargeya S."/>
            <person name="Fitzgerald M."/>
            <person name="Haas B."/>
            <person name="Abouelleil A."/>
            <person name="Alvarado L."/>
            <person name="Arachchi H.M."/>
            <person name="Berlin A."/>
            <person name="Chapman S.B."/>
            <person name="Gearin G."/>
            <person name="Goldberg J."/>
            <person name="Griggs A."/>
            <person name="Gujja S."/>
            <person name="Hansen M."/>
            <person name="Heiman D."/>
            <person name="Howarth C."/>
            <person name="Larimer J."/>
            <person name="Lui A."/>
            <person name="MacDonald P.J.P."/>
            <person name="McCowen C."/>
            <person name="Montmayeur A."/>
            <person name="Murphy C."/>
            <person name="Neiman D."/>
            <person name="Pearson M."/>
            <person name="Priest M."/>
            <person name="Roberts A."/>
            <person name="Saif S."/>
            <person name="Shea T."/>
            <person name="Sisk P."/>
            <person name="Stolte C."/>
            <person name="Sykes S."/>
            <person name="Wortman J."/>
            <person name="Nusbaum C."/>
            <person name="Birren B."/>
        </authorList>
    </citation>
    <scope>NUCLEOTIDE SEQUENCE [LARGE SCALE GENOMIC DNA]</scope>
    <source>
        <strain evidence="11 12">ATCC 38327</strain>
    </source>
</reference>
<dbReference type="VEuPathDB" id="FungiDB:AMAG_08322"/>
<dbReference type="GO" id="GO:0004420">
    <property type="term" value="F:hydroxymethylglutaryl-CoA reductase (NADPH) activity"/>
    <property type="evidence" value="ECO:0007669"/>
    <property type="project" value="UniProtKB-EC"/>
</dbReference>
<evidence type="ECO:0000256" key="7">
    <source>
        <dbReference type="ARBA" id="ARBA00023002"/>
    </source>
</evidence>
<feature type="transmembrane region" description="Helical" evidence="9">
    <location>
        <begin position="412"/>
        <end position="437"/>
    </location>
</feature>
<protein>
    <recommendedName>
        <fullName evidence="9">3-hydroxy-3-methylglutaryl coenzyme A reductase</fullName>
        <shortName evidence="9">HMG-CoA reductase</shortName>
        <ecNumber evidence="9">1.1.1.34</ecNumber>
    </recommendedName>
</protein>
<dbReference type="UniPathway" id="UPA00058">
    <property type="reaction ID" value="UER00103"/>
</dbReference>
<dbReference type="SUPFAM" id="SSF56542">
    <property type="entry name" value="Substrate-binding domain of HMG-CoA reductase"/>
    <property type="match status" value="1"/>
</dbReference>
<dbReference type="PANTHER" id="PTHR10572">
    <property type="entry name" value="3-HYDROXY-3-METHYLGLUTARYL-COENZYME A REDUCTASE"/>
    <property type="match status" value="1"/>
</dbReference>
<dbReference type="OrthoDB" id="310654at2759"/>
<dbReference type="Pfam" id="PF00368">
    <property type="entry name" value="HMG-CoA_red"/>
    <property type="match status" value="1"/>
</dbReference>
<dbReference type="Gene3D" id="3.30.70.420">
    <property type="entry name" value="Hydroxymethylglutaryl-CoA reductase, class I/II, NAD/NADP-binding domain"/>
    <property type="match status" value="1"/>
</dbReference>
<dbReference type="eggNOG" id="KOG2480">
    <property type="taxonomic scope" value="Eukaryota"/>
</dbReference>
<feature type="domain" description="SSD" evidence="10">
    <location>
        <begin position="231"/>
        <end position="365"/>
    </location>
</feature>
<dbReference type="GO" id="GO:0015936">
    <property type="term" value="P:coenzyme A metabolic process"/>
    <property type="evidence" value="ECO:0007669"/>
    <property type="project" value="InterPro"/>
</dbReference>